<dbReference type="EMBL" id="PIPQ01000003">
    <property type="protein sequence ID" value="RUO40492.1"/>
    <property type="molecule type" value="Genomic_DNA"/>
</dbReference>
<reference evidence="5 6" key="1">
    <citation type="journal article" date="2011" name="Front. Microbiol.">
        <title>Genomic signatures of strain selection and enhancement in Bacillus atrophaeus var. globigii, a historical biowarfare simulant.</title>
        <authorList>
            <person name="Gibbons H.S."/>
            <person name="Broomall S.M."/>
            <person name="McNew L.A."/>
            <person name="Daligault H."/>
            <person name="Chapman C."/>
            <person name="Bruce D."/>
            <person name="Karavis M."/>
            <person name="Krepps M."/>
            <person name="McGregor P.A."/>
            <person name="Hong C."/>
            <person name="Park K.H."/>
            <person name="Akmal A."/>
            <person name="Feldman A."/>
            <person name="Lin J.S."/>
            <person name="Chang W.E."/>
            <person name="Higgs B.W."/>
            <person name="Demirev P."/>
            <person name="Lindquist J."/>
            <person name="Liem A."/>
            <person name="Fochler E."/>
            <person name="Read T.D."/>
            <person name="Tapia R."/>
            <person name="Johnson S."/>
            <person name="Bishop-Lilly K.A."/>
            <person name="Detter C."/>
            <person name="Han C."/>
            <person name="Sozhamannan S."/>
            <person name="Rosenzweig C.N."/>
            <person name="Skowronski E.W."/>
        </authorList>
    </citation>
    <scope>NUCLEOTIDE SEQUENCE [LARGE SCALE GENOMIC DNA]</scope>
    <source>
        <strain evidence="5 6">AIT1</strain>
    </source>
</reference>
<dbReference type="SUPFAM" id="SSF111369">
    <property type="entry name" value="HlyD-like secretion proteins"/>
    <property type="match status" value="1"/>
</dbReference>
<keyword evidence="6" id="KW-1185">Reference proteome</keyword>
<feature type="domain" description="CzcB-like barrel-sandwich hybrid" evidence="4">
    <location>
        <begin position="69"/>
        <end position="205"/>
    </location>
</feature>
<dbReference type="Gene3D" id="2.40.30.170">
    <property type="match status" value="1"/>
</dbReference>
<dbReference type="PANTHER" id="PTHR30469">
    <property type="entry name" value="MULTIDRUG RESISTANCE PROTEIN MDTA"/>
    <property type="match status" value="1"/>
</dbReference>
<name>A0A432X1U4_9GAMM</name>
<dbReference type="RefSeq" id="WP_126757368.1">
    <property type="nucleotide sequence ID" value="NZ_PIPQ01000003.1"/>
</dbReference>
<dbReference type="PANTHER" id="PTHR30469:SF15">
    <property type="entry name" value="HLYD FAMILY OF SECRETION PROTEINS"/>
    <property type="match status" value="1"/>
</dbReference>
<sequence>MSKQRIILLVMAFTGLILVFTFLAGTWTDKVGEELAAIEPQAAEQVSAVVSLQTEETRQFSGHIQPRRQAAVAARITARVAEVLVESGDRVEQGDVLLRLESDDLSARVRQQQQALAAAQARVNESRSNYQRVLALVEQGLLPAAALDEAVAQRDTAQAQFLGAREALAEAETSASYSVITAPFAGVVSERTVYTGDTATPGTQLVSLYQPKSVRFEAAVSESVLASMQPGRHFQVYMDAHAKVYKAVLTEVVPMADTGSRSFKVRLELQTEEALNPGMYGRLTVPTGTRNIIAVPASSVVRLGQLSYVYVAKQQRLERRLVRLGDTQLEHAGMLWFEVHSGVEVGDLVVVQE</sequence>
<dbReference type="OrthoDB" id="5730196at2"/>
<dbReference type="Gene3D" id="1.10.287.470">
    <property type="entry name" value="Helix hairpin bin"/>
    <property type="match status" value="1"/>
</dbReference>
<comment type="similarity">
    <text evidence="1">Belongs to the membrane fusion protein (MFP) (TC 8.A.1) family.</text>
</comment>
<feature type="coiled-coil region" evidence="2">
    <location>
        <begin position="102"/>
        <end position="129"/>
    </location>
</feature>
<dbReference type="InterPro" id="IPR006143">
    <property type="entry name" value="RND_pump_MFP"/>
</dbReference>
<dbReference type="GO" id="GO:0015562">
    <property type="term" value="F:efflux transmembrane transporter activity"/>
    <property type="evidence" value="ECO:0007669"/>
    <property type="project" value="TreeGrafter"/>
</dbReference>
<gene>
    <name evidence="5" type="ORF">CWE15_06970</name>
</gene>
<dbReference type="GO" id="GO:1990281">
    <property type="term" value="C:efflux pump complex"/>
    <property type="evidence" value="ECO:0007669"/>
    <property type="project" value="TreeGrafter"/>
</dbReference>
<dbReference type="AlphaFoldDB" id="A0A432X1U4"/>
<organism evidence="5 6">
    <name type="scientific">Aliidiomarina taiwanensis</name>
    <dbReference type="NCBI Taxonomy" id="946228"/>
    <lineage>
        <taxon>Bacteria</taxon>
        <taxon>Pseudomonadati</taxon>
        <taxon>Pseudomonadota</taxon>
        <taxon>Gammaproteobacteria</taxon>
        <taxon>Alteromonadales</taxon>
        <taxon>Idiomarinaceae</taxon>
        <taxon>Aliidiomarina</taxon>
    </lineage>
</organism>
<dbReference type="InterPro" id="IPR058647">
    <property type="entry name" value="BSH_CzcB-like"/>
</dbReference>
<dbReference type="InterPro" id="IPR058792">
    <property type="entry name" value="Beta-barrel_RND_2"/>
</dbReference>
<protein>
    <submittedName>
        <fullName evidence="5">Efflux RND transporter periplasmic adaptor subunit</fullName>
    </submittedName>
</protein>
<dbReference type="Gene3D" id="2.40.50.100">
    <property type="match status" value="1"/>
</dbReference>
<evidence type="ECO:0000259" key="3">
    <source>
        <dbReference type="Pfam" id="PF25954"/>
    </source>
</evidence>
<evidence type="ECO:0000313" key="5">
    <source>
        <dbReference type="EMBL" id="RUO40492.1"/>
    </source>
</evidence>
<proteinExistence type="inferred from homology"/>
<evidence type="ECO:0000256" key="1">
    <source>
        <dbReference type="ARBA" id="ARBA00009477"/>
    </source>
</evidence>
<evidence type="ECO:0000259" key="4">
    <source>
        <dbReference type="Pfam" id="PF25973"/>
    </source>
</evidence>
<dbReference type="Proteomes" id="UP000286976">
    <property type="component" value="Unassembled WGS sequence"/>
</dbReference>
<dbReference type="Pfam" id="PF25954">
    <property type="entry name" value="Beta-barrel_RND_2"/>
    <property type="match status" value="1"/>
</dbReference>
<dbReference type="NCBIfam" id="TIGR01730">
    <property type="entry name" value="RND_mfp"/>
    <property type="match status" value="1"/>
</dbReference>
<evidence type="ECO:0000256" key="2">
    <source>
        <dbReference type="SAM" id="Coils"/>
    </source>
</evidence>
<feature type="domain" description="CusB-like beta-barrel" evidence="3">
    <location>
        <begin position="217"/>
        <end position="285"/>
    </location>
</feature>
<accession>A0A432X1U4</accession>
<keyword evidence="2" id="KW-0175">Coiled coil</keyword>
<evidence type="ECO:0000313" key="6">
    <source>
        <dbReference type="Proteomes" id="UP000286976"/>
    </source>
</evidence>
<dbReference type="Gene3D" id="2.40.420.20">
    <property type="match status" value="1"/>
</dbReference>
<comment type="caution">
    <text evidence="5">The sequence shown here is derived from an EMBL/GenBank/DDBJ whole genome shotgun (WGS) entry which is preliminary data.</text>
</comment>
<dbReference type="Pfam" id="PF25973">
    <property type="entry name" value="BSH_CzcB"/>
    <property type="match status" value="1"/>
</dbReference>